<dbReference type="PROSITE" id="PS50879">
    <property type="entry name" value="RNASE_H_1"/>
    <property type="match status" value="1"/>
</dbReference>
<organism evidence="3 4">
    <name type="scientific">Corynebacterium zhongnanshanii</name>
    <dbReference type="NCBI Taxonomy" id="2768834"/>
    <lineage>
        <taxon>Bacteria</taxon>
        <taxon>Bacillati</taxon>
        <taxon>Actinomycetota</taxon>
        <taxon>Actinomycetes</taxon>
        <taxon>Mycobacteriales</taxon>
        <taxon>Corynebacteriaceae</taxon>
        <taxon>Corynebacterium</taxon>
    </lineage>
</organism>
<gene>
    <name evidence="3" type="ORF">F8377_06450</name>
</gene>
<dbReference type="PANTHER" id="PTHR46387:SF2">
    <property type="entry name" value="RIBONUCLEASE HI"/>
    <property type="match status" value="1"/>
</dbReference>
<dbReference type="Pfam" id="PF13456">
    <property type="entry name" value="RVT_3"/>
    <property type="match status" value="1"/>
</dbReference>
<evidence type="ECO:0000259" key="2">
    <source>
        <dbReference type="PROSITE" id="PS50879"/>
    </source>
</evidence>
<dbReference type="PANTHER" id="PTHR46387">
    <property type="entry name" value="POLYNUCLEOTIDYL TRANSFERASE, RIBONUCLEASE H-LIKE SUPERFAMILY PROTEIN"/>
    <property type="match status" value="1"/>
</dbReference>
<name>A0ABQ6VDT5_9CORY</name>
<dbReference type="Gene3D" id="3.30.420.10">
    <property type="entry name" value="Ribonuclease H-like superfamily/Ribonuclease H"/>
    <property type="match status" value="1"/>
</dbReference>
<feature type="region of interest" description="Disordered" evidence="1">
    <location>
        <begin position="157"/>
        <end position="200"/>
    </location>
</feature>
<dbReference type="CDD" id="cd09279">
    <property type="entry name" value="RNase_HI_like"/>
    <property type="match status" value="1"/>
</dbReference>
<keyword evidence="4" id="KW-1185">Reference proteome</keyword>
<dbReference type="InterPro" id="IPR012337">
    <property type="entry name" value="RNaseH-like_sf"/>
</dbReference>
<comment type="caution">
    <text evidence="3">The sequence shown here is derived from an EMBL/GenBank/DDBJ whole genome shotgun (WGS) entry which is preliminary data.</text>
</comment>
<dbReference type="Proteomes" id="UP000436181">
    <property type="component" value="Unassembled WGS sequence"/>
</dbReference>
<dbReference type="InterPro" id="IPR002156">
    <property type="entry name" value="RNaseH_domain"/>
</dbReference>
<accession>A0ABQ6VDT5</accession>
<evidence type="ECO:0000256" key="1">
    <source>
        <dbReference type="SAM" id="MobiDB-lite"/>
    </source>
</evidence>
<feature type="compositionally biased region" description="Gly residues" evidence="1">
    <location>
        <begin position="10"/>
        <end position="19"/>
    </location>
</feature>
<dbReference type="EMBL" id="WBZJ01000002">
    <property type="protein sequence ID" value="KAB3521078.1"/>
    <property type="molecule type" value="Genomic_DNA"/>
</dbReference>
<feature type="compositionally biased region" description="Polar residues" evidence="1">
    <location>
        <begin position="179"/>
        <end position="189"/>
    </location>
</feature>
<evidence type="ECO:0000313" key="4">
    <source>
        <dbReference type="Proteomes" id="UP000436181"/>
    </source>
</evidence>
<dbReference type="Gene3D" id="3.40.50.1240">
    <property type="entry name" value="Phosphoglycerate mutase-like"/>
    <property type="match status" value="1"/>
</dbReference>
<protein>
    <submittedName>
        <fullName evidence="3">Reverse transcriptase-like protein</fullName>
    </submittedName>
</protein>
<dbReference type="InterPro" id="IPR029033">
    <property type="entry name" value="His_PPase_superfam"/>
</dbReference>
<evidence type="ECO:0000313" key="3">
    <source>
        <dbReference type="EMBL" id="KAB3521078.1"/>
    </source>
</evidence>
<feature type="region of interest" description="Disordered" evidence="1">
    <location>
        <begin position="1"/>
        <end position="20"/>
    </location>
</feature>
<dbReference type="InterPro" id="IPR036397">
    <property type="entry name" value="RNaseH_sf"/>
</dbReference>
<dbReference type="SUPFAM" id="SSF53098">
    <property type="entry name" value="Ribonuclease H-like"/>
    <property type="match status" value="1"/>
</dbReference>
<feature type="domain" description="RNase H type-1" evidence="2">
    <location>
        <begin position="1"/>
        <end position="144"/>
    </location>
</feature>
<sequence>MHLRLQCDGGSRGNPGRAGAGSTLSDVGAVIRGAGEEIAARWEFIASATNNVAEYRGLINGLELAKEVGERRGVAPADVAVDVFMDSKLIVEQMNGRWKIKHPDMKPLAAEAKKLQGQLASVSFTWVPRAQNKRADELANRAMDDGESGQWFSQDVVSEQGADAQPQASKTERHDAETAPQNTEVTSQETSRDERDVQATPVSRTRFVFVACGTTTKEPPAGGLTPRAQRSVEYLASRGGVDAVYPVGKSARNAAQEMTDQMGRFAQHSSLRSEAPQLKECADLERKSSAKIEAAMGSIEEKLPGKTIALIGHPDALARLIGWVLGSVRTASSRIYLDDGSLSIAEWMRGKDTTPMLRRLNDVHHLR</sequence>
<proteinExistence type="predicted"/>
<reference evidence="3 4" key="1">
    <citation type="submission" date="2019-10" db="EMBL/GenBank/DDBJ databases">
        <title>Corynebacterium sp novel species isolated from the respiratory tract of Marmot.</title>
        <authorList>
            <person name="Zhang G."/>
        </authorList>
    </citation>
    <scope>NUCLEOTIDE SEQUENCE [LARGE SCALE GENOMIC DNA]</scope>
    <source>
        <strain evidence="3 4">336</strain>
    </source>
</reference>